<evidence type="ECO:0000256" key="3">
    <source>
        <dbReference type="ARBA" id="ARBA00023163"/>
    </source>
</evidence>
<dbReference type="Pfam" id="PF01380">
    <property type="entry name" value="SIS"/>
    <property type="match status" value="1"/>
</dbReference>
<dbReference type="InterPro" id="IPR047640">
    <property type="entry name" value="RpiR-like"/>
</dbReference>
<accession>A0ABS6ZP39</accession>
<dbReference type="Pfam" id="PF01418">
    <property type="entry name" value="HTH_6"/>
    <property type="match status" value="1"/>
</dbReference>
<proteinExistence type="predicted"/>
<reference evidence="5 6" key="1">
    <citation type="submission" date="2021-07" db="EMBL/GenBank/DDBJ databases">
        <authorList>
            <person name="So Y."/>
        </authorList>
    </citation>
    <scope>NUCLEOTIDE SEQUENCE [LARGE SCALE GENOMIC DNA]</scope>
    <source>
        <strain evidence="5 6">Y3S6</strain>
    </source>
</reference>
<dbReference type="PROSITE" id="PS51071">
    <property type="entry name" value="HTH_RPIR"/>
    <property type="match status" value="1"/>
</dbReference>
<dbReference type="CDD" id="cd05013">
    <property type="entry name" value="SIS_RpiR"/>
    <property type="match status" value="1"/>
</dbReference>
<dbReference type="Gene3D" id="3.40.50.10490">
    <property type="entry name" value="Glucose-6-phosphate isomerase like protein, domain 1"/>
    <property type="match status" value="1"/>
</dbReference>
<dbReference type="EMBL" id="JAHYCA010000003">
    <property type="protein sequence ID" value="MBW6391665.1"/>
    <property type="molecule type" value="Genomic_DNA"/>
</dbReference>
<sequence length="332" mass="35961">MRYNAPRPGRPLPLLGHDPTRRTAVLEHDPQTAELESGQDSPPAGLDAVNQQLAAAYPELSPQLKLAAGYVLEHPVEIAFQSIRKSAAAARVTASTLVRLAKRLGFDSYEQFRDVFQSAVQAGPVELSGRASDLRTLASQTDDQVFLDVGDAAFDNIGRLFTADNQIRVREAARLLLEAEKIAVVGFRDTFACAYHFAYVGRIAMPNVQLIRGQEGGLLTELAPYGEHDVVVAFGFEPYCAETMRALEIARAGGAKAIVITDTLRSPLVPGATMTFTVANATPHFFPSILSAITLIEVLLAECVAFGPDELVDNVARFESRMRAMGAYVSNE</sequence>
<dbReference type="PANTHER" id="PTHR30514:SF18">
    <property type="entry name" value="RPIR-FAMILY TRANSCRIPTIONAL REGULATOR"/>
    <property type="match status" value="1"/>
</dbReference>
<name>A0ABS6ZP39_9GAMM</name>
<dbReference type="InterPro" id="IPR036388">
    <property type="entry name" value="WH-like_DNA-bd_sf"/>
</dbReference>
<evidence type="ECO:0000256" key="1">
    <source>
        <dbReference type="ARBA" id="ARBA00023015"/>
    </source>
</evidence>
<evidence type="ECO:0000256" key="2">
    <source>
        <dbReference type="ARBA" id="ARBA00023125"/>
    </source>
</evidence>
<evidence type="ECO:0000313" key="5">
    <source>
        <dbReference type="EMBL" id="MBW6391665.1"/>
    </source>
</evidence>
<dbReference type="SUPFAM" id="SSF46689">
    <property type="entry name" value="Homeodomain-like"/>
    <property type="match status" value="1"/>
</dbReference>
<evidence type="ECO:0000259" key="4">
    <source>
        <dbReference type="PROSITE" id="PS51071"/>
    </source>
</evidence>
<dbReference type="PANTHER" id="PTHR30514">
    <property type="entry name" value="GLUCOKINASE"/>
    <property type="match status" value="1"/>
</dbReference>
<dbReference type="SUPFAM" id="SSF53697">
    <property type="entry name" value="SIS domain"/>
    <property type="match status" value="1"/>
</dbReference>
<feature type="domain" description="HTH rpiR-type" evidence="4">
    <location>
        <begin position="47"/>
        <end position="123"/>
    </location>
</feature>
<keyword evidence="3" id="KW-0804">Transcription</keyword>
<dbReference type="InterPro" id="IPR035472">
    <property type="entry name" value="RpiR-like_SIS"/>
</dbReference>
<dbReference type="InterPro" id="IPR001347">
    <property type="entry name" value="SIS_dom"/>
</dbReference>
<gene>
    <name evidence="5" type="ORF">KPL81_10920</name>
</gene>
<dbReference type="InterPro" id="IPR000281">
    <property type="entry name" value="HTH_RpiR"/>
</dbReference>
<organism evidence="5 6">
    <name type="scientific">Billgrantia antri</name>
    <dbReference type="NCBI Taxonomy" id="2846777"/>
    <lineage>
        <taxon>Bacteria</taxon>
        <taxon>Pseudomonadati</taxon>
        <taxon>Pseudomonadota</taxon>
        <taxon>Gammaproteobacteria</taxon>
        <taxon>Oceanospirillales</taxon>
        <taxon>Halomonadaceae</taxon>
        <taxon>Billgrantia</taxon>
    </lineage>
</organism>
<keyword evidence="1" id="KW-0805">Transcription regulation</keyword>
<dbReference type="Gene3D" id="1.10.10.10">
    <property type="entry name" value="Winged helix-like DNA-binding domain superfamily/Winged helix DNA-binding domain"/>
    <property type="match status" value="1"/>
</dbReference>
<keyword evidence="2" id="KW-0238">DNA-binding</keyword>
<dbReference type="InterPro" id="IPR009057">
    <property type="entry name" value="Homeodomain-like_sf"/>
</dbReference>
<dbReference type="Proteomes" id="UP000769617">
    <property type="component" value="Unassembled WGS sequence"/>
</dbReference>
<protein>
    <submittedName>
        <fullName evidence="5">MurR/RpiR family transcriptional regulator</fullName>
    </submittedName>
</protein>
<comment type="caution">
    <text evidence="5">The sequence shown here is derived from an EMBL/GenBank/DDBJ whole genome shotgun (WGS) entry which is preliminary data.</text>
</comment>
<keyword evidence="6" id="KW-1185">Reference proteome</keyword>
<dbReference type="InterPro" id="IPR046348">
    <property type="entry name" value="SIS_dom_sf"/>
</dbReference>
<evidence type="ECO:0000313" key="6">
    <source>
        <dbReference type="Proteomes" id="UP000769617"/>
    </source>
</evidence>